<evidence type="ECO:0000256" key="2">
    <source>
        <dbReference type="ARBA" id="ARBA00023002"/>
    </source>
</evidence>
<dbReference type="Proteomes" id="UP000502421">
    <property type="component" value="Chromosome"/>
</dbReference>
<organism evidence="3 5">
    <name type="scientific">Chitinophaga oryzae</name>
    <dbReference type="NCBI Taxonomy" id="2725414"/>
    <lineage>
        <taxon>Bacteria</taxon>
        <taxon>Pseudomonadati</taxon>
        <taxon>Bacteroidota</taxon>
        <taxon>Chitinophagia</taxon>
        <taxon>Chitinophagales</taxon>
        <taxon>Chitinophagaceae</taxon>
        <taxon>Chitinophaga</taxon>
    </lineage>
</organism>
<accession>A0AAE6ZCF9</accession>
<dbReference type="Proteomes" id="UP000503144">
    <property type="component" value="Chromosome"/>
</dbReference>
<evidence type="ECO:0000313" key="5">
    <source>
        <dbReference type="Proteomes" id="UP000502421"/>
    </source>
</evidence>
<dbReference type="GO" id="GO:0016491">
    <property type="term" value="F:oxidoreductase activity"/>
    <property type="evidence" value="ECO:0007669"/>
    <property type="project" value="UniProtKB-KW"/>
</dbReference>
<evidence type="ECO:0000256" key="1">
    <source>
        <dbReference type="ARBA" id="ARBA00006484"/>
    </source>
</evidence>
<dbReference type="InterPro" id="IPR036291">
    <property type="entry name" value="NAD(P)-bd_dom_sf"/>
</dbReference>
<dbReference type="Gene3D" id="3.40.50.720">
    <property type="entry name" value="NAD(P)-binding Rossmann-like Domain"/>
    <property type="match status" value="1"/>
</dbReference>
<name>A0AAE6ZCF9_9BACT</name>
<reference evidence="3 6" key="2">
    <citation type="submission" date="2020-09" db="EMBL/GenBank/DDBJ databases">
        <authorList>
            <person name="Kittiwongwattana C."/>
        </authorList>
    </citation>
    <scope>NUCLEOTIDE SEQUENCE</scope>
    <source>
        <strain evidence="4 6">1303</strain>
        <strain evidence="3">1310</strain>
    </source>
</reference>
<dbReference type="PANTHER" id="PTHR24321:SF8">
    <property type="entry name" value="ESTRADIOL 17-BETA-DEHYDROGENASE 8-RELATED"/>
    <property type="match status" value="1"/>
</dbReference>
<comment type="similarity">
    <text evidence="1">Belongs to the short-chain dehydrogenases/reductases (SDR) family.</text>
</comment>
<protein>
    <submittedName>
        <fullName evidence="3">SDR family oxidoreductase</fullName>
    </submittedName>
</protein>
<dbReference type="PRINTS" id="PR00080">
    <property type="entry name" value="SDRFAMILY"/>
</dbReference>
<evidence type="ECO:0000313" key="3">
    <source>
        <dbReference type="EMBL" id="QJB30161.1"/>
    </source>
</evidence>
<reference evidence="5 6" key="1">
    <citation type="submission" date="2020-04" db="EMBL/GenBank/DDBJ databases">
        <authorList>
            <person name="Kittiwongwattana C."/>
        </authorList>
    </citation>
    <scope>NUCLEOTIDE SEQUENCE [LARGE SCALE GENOMIC DNA]</scope>
    <source>
        <strain evidence="6">1303</strain>
        <strain evidence="5">1310</strain>
    </source>
</reference>
<keyword evidence="2" id="KW-0560">Oxidoreductase</keyword>
<dbReference type="FunFam" id="3.40.50.720:FF:000084">
    <property type="entry name" value="Short-chain dehydrogenase reductase"/>
    <property type="match status" value="1"/>
</dbReference>
<dbReference type="KEGG" id="coy:HF329_02075"/>
<proteinExistence type="inferred from homology"/>
<evidence type="ECO:0000313" key="4">
    <source>
        <dbReference type="EMBL" id="QJB36659.1"/>
    </source>
</evidence>
<gene>
    <name evidence="4" type="ORF">HF324_01785</name>
    <name evidence="3" type="ORF">HF329_02075</name>
</gene>
<dbReference type="Pfam" id="PF13561">
    <property type="entry name" value="adh_short_C2"/>
    <property type="match status" value="1"/>
</dbReference>
<dbReference type="RefSeq" id="WP_168802447.1">
    <property type="nucleotide sequence ID" value="NZ_CP051204.2"/>
</dbReference>
<dbReference type="SUPFAM" id="SSF51735">
    <property type="entry name" value="NAD(P)-binding Rossmann-fold domains"/>
    <property type="match status" value="1"/>
</dbReference>
<dbReference type="PANTHER" id="PTHR24321">
    <property type="entry name" value="DEHYDROGENASES, SHORT CHAIN"/>
    <property type="match status" value="1"/>
</dbReference>
<evidence type="ECO:0000313" key="6">
    <source>
        <dbReference type="Proteomes" id="UP000503144"/>
    </source>
</evidence>
<dbReference type="InterPro" id="IPR002347">
    <property type="entry name" value="SDR_fam"/>
</dbReference>
<dbReference type="AlphaFoldDB" id="A0AAE6ZCF9"/>
<dbReference type="EMBL" id="CP051204">
    <property type="protein sequence ID" value="QJB36659.1"/>
    <property type="molecule type" value="Genomic_DNA"/>
</dbReference>
<dbReference type="EMBL" id="CP051205">
    <property type="protein sequence ID" value="QJB30161.1"/>
    <property type="molecule type" value="Genomic_DNA"/>
</dbReference>
<sequence>MKKSSFDSKTAIVIGGTSGMGKATAKLLLEHGAKVIVISKSQASVDAALTELSAFGEVSGVRLNLTSDIEVANYISILEKDGRSINYLVNASGIFAPKPFLDSTREDYDALLDINRGFYFITQAVAKKMKTNGGGSIVNIGSYWAEHAVKGMPTSAYSMAKAALQAFTRHAAMELSDDKIRVNAIAPGIVETGVLDELMGSEEGVKEAYKGFNSIHPLGRNGQPKDVANAIVFLLSDEAAWITGTVLDIDGGLAAGRS</sequence>
<dbReference type="PRINTS" id="PR00081">
    <property type="entry name" value="GDHRDH"/>
</dbReference>
<keyword evidence="6" id="KW-1185">Reference proteome</keyword>
<dbReference type="CDD" id="cd05233">
    <property type="entry name" value="SDR_c"/>
    <property type="match status" value="1"/>
</dbReference>